<proteinExistence type="predicted"/>
<dbReference type="Proteomes" id="UP000263486">
    <property type="component" value="Unassembled WGS sequence"/>
</dbReference>
<dbReference type="InterPro" id="IPR050469">
    <property type="entry name" value="Diguanylate_Cyclase"/>
</dbReference>
<dbReference type="SUPFAM" id="SSF103190">
    <property type="entry name" value="Sensory domain-like"/>
    <property type="match status" value="1"/>
</dbReference>
<keyword evidence="9" id="KW-1185">Reference proteome</keyword>
<sequence length="526" mass="61067">MNLKKNIYLVNFFTAIIPILIISMATYFIFSEELEELEEEKIEFISRTIEKYLDEKISNSLEMLIYLEEVYKNEDNYLEAIRNGGSDKERTDHMLHHMGKLSTLENTVKFIAYGTAEKQIFFDKNAGDQNLPSDYDPTTRTWYIGALNSEDYYLSEIFIHVGTKEPVVTISKKIEVNGRVEGVLTALLDLSVISKTLSEYKIGEKGSFFVLDKNNRMLIGSDKDKEKLSYIADMDLNIHEFKKNTPEGKVIYHIYKLKKLDAVLVGVVFEKDLNAPLYRLKDVVFMILVIVILIISTILFIFGKFFDRSLDRLSCIVNSISSGDYTKNIDKLTEMIGEKSELKIIKDAIKNMNYEIVKRETELKYISKTDPLTKIYNRRAIISFIEVEIQRSKNFKSEYTLIMLDLDKFKRLNDKFGHLFGDEVLREVCKIISYNIKDTDKFGRYGGEEFLILLPDTVLSEGIIIAQRLRKKIEEMKWKNDVVVTASMGVIRNMKADTLDLTLERVDNLLYKAKNNGRNRVEYQKI</sequence>
<dbReference type="RefSeq" id="WP_114642130.1">
    <property type="nucleotide sequence ID" value="NZ_JAACIO010000011.1"/>
</dbReference>
<dbReference type="Gene3D" id="3.30.70.270">
    <property type="match status" value="1"/>
</dbReference>
<dbReference type="Gene3D" id="6.10.340.10">
    <property type="match status" value="1"/>
</dbReference>
<dbReference type="EMBL" id="QUAJ01000010">
    <property type="protein sequence ID" value="REI41382.1"/>
    <property type="molecule type" value="Genomic_DNA"/>
</dbReference>
<dbReference type="InterPro" id="IPR029151">
    <property type="entry name" value="Sensor-like_sf"/>
</dbReference>
<dbReference type="PANTHER" id="PTHR45138:SF9">
    <property type="entry name" value="DIGUANYLATE CYCLASE DGCM-RELATED"/>
    <property type="match status" value="1"/>
</dbReference>
<evidence type="ECO:0000256" key="6">
    <source>
        <dbReference type="SAM" id="Phobius"/>
    </source>
</evidence>
<dbReference type="InterPro" id="IPR043128">
    <property type="entry name" value="Rev_trsase/Diguanyl_cyclase"/>
</dbReference>
<dbReference type="CDD" id="cd01949">
    <property type="entry name" value="GGDEF"/>
    <property type="match status" value="1"/>
</dbReference>
<dbReference type="SMART" id="SM00267">
    <property type="entry name" value="GGDEF"/>
    <property type="match status" value="1"/>
</dbReference>
<feature type="domain" description="GGDEF" evidence="7">
    <location>
        <begin position="397"/>
        <end position="526"/>
    </location>
</feature>
<dbReference type="Gene3D" id="3.30.450.20">
    <property type="entry name" value="PAS domain"/>
    <property type="match status" value="1"/>
</dbReference>
<evidence type="ECO:0000256" key="4">
    <source>
        <dbReference type="ARBA" id="ARBA00022989"/>
    </source>
</evidence>
<dbReference type="InterPro" id="IPR033479">
    <property type="entry name" value="dCache_1"/>
</dbReference>
<keyword evidence="2" id="KW-1003">Cell membrane</keyword>
<evidence type="ECO:0000256" key="3">
    <source>
        <dbReference type="ARBA" id="ARBA00022692"/>
    </source>
</evidence>
<evidence type="ECO:0000259" key="7">
    <source>
        <dbReference type="PROSITE" id="PS50887"/>
    </source>
</evidence>
<evidence type="ECO:0000256" key="1">
    <source>
        <dbReference type="ARBA" id="ARBA00004651"/>
    </source>
</evidence>
<keyword evidence="3 6" id="KW-0812">Transmembrane</keyword>
<dbReference type="PANTHER" id="PTHR45138">
    <property type="entry name" value="REGULATORY COMPONENTS OF SENSORY TRANSDUCTION SYSTEM"/>
    <property type="match status" value="1"/>
</dbReference>
<keyword evidence="4 6" id="KW-1133">Transmembrane helix</keyword>
<dbReference type="CDD" id="cd18774">
    <property type="entry name" value="PDC2_HK_sensor"/>
    <property type="match status" value="1"/>
</dbReference>
<name>A0ABX9KH72_9FUSO</name>
<evidence type="ECO:0000313" key="9">
    <source>
        <dbReference type="Proteomes" id="UP000263486"/>
    </source>
</evidence>
<accession>A0ABX9KH72</accession>
<dbReference type="NCBIfam" id="TIGR00254">
    <property type="entry name" value="GGDEF"/>
    <property type="match status" value="1"/>
</dbReference>
<dbReference type="SUPFAM" id="SSF55073">
    <property type="entry name" value="Nucleotide cyclase"/>
    <property type="match status" value="1"/>
</dbReference>
<keyword evidence="5 6" id="KW-0472">Membrane</keyword>
<comment type="caution">
    <text evidence="8">The sequence shown here is derived from an EMBL/GenBank/DDBJ whole genome shotgun (WGS) entry which is preliminary data.</text>
</comment>
<reference evidence="8 9" key="1">
    <citation type="submission" date="2018-08" db="EMBL/GenBank/DDBJ databases">
        <title>Draft genome sequence of Psychrilyobacter sp. strain SD5 isolated from Black Sea water.</title>
        <authorList>
            <person name="Yadav S."/>
            <person name="Villanueva L."/>
            <person name="Damste J.S.S."/>
        </authorList>
    </citation>
    <scope>NUCLEOTIDE SEQUENCE [LARGE SCALE GENOMIC DNA]</scope>
    <source>
        <strain evidence="8 9">SD5</strain>
    </source>
</reference>
<organism evidence="8 9">
    <name type="scientific">Psychrilyobacter piezotolerans</name>
    <dbReference type="NCBI Taxonomy" id="2293438"/>
    <lineage>
        <taxon>Bacteria</taxon>
        <taxon>Fusobacteriati</taxon>
        <taxon>Fusobacteriota</taxon>
        <taxon>Fusobacteriia</taxon>
        <taxon>Fusobacteriales</taxon>
        <taxon>Fusobacteriaceae</taxon>
        <taxon>Psychrilyobacter</taxon>
    </lineage>
</organism>
<evidence type="ECO:0000256" key="5">
    <source>
        <dbReference type="ARBA" id="ARBA00023136"/>
    </source>
</evidence>
<comment type="subcellular location">
    <subcellularLocation>
        <location evidence="1">Cell membrane</location>
        <topology evidence="1">Multi-pass membrane protein</topology>
    </subcellularLocation>
</comment>
<feature type="transmembrane region" description="Helical" evidence="6">
    <location>
        <begin position="7"/>
        <end position="30"/>
    </location>
</feature>
<evidence type="ECO:0000256" key="2">
    <source>
        <dbReference type="ARBA" id="ARBA00022475"/>
    </source>
</evidence>
<dbReference type="PROSITE" id="PS50887">
    <property type="entry name" value="GGDEF"/>
    <property type="match status" value="1"/>
</dbReference>
<dbReference type="InterPro" id="IPR000160">
    <property type="entry name" value="GGDEF_dom"/>
</dbReference>
<feature type="transmembrane region" description="Helical" evidence="6">
    <location>
        <begin position="283"/>
        <end position="302"/>
    </location>
</feature>
<gene>
    <name evidence="8" type="ORF">DYH56_06865</name>
</gene>
<evidence type="ECO:0000313" key="8">
    <source>
        <dbReference type="EMBL" id="REI41382.1"/>
    </source>
</evidence>
<dbReference type="Pfam" id="PF00990">
    <property type="entry name" value="GGDEF"/>
    <property type="match status" value="1"/>
</dbReference>
<dbReference type="InterPro" id="IPR029787">
    <property type="entry name" value="Nucleotide_cyclase"/>
</dbReference>
<dbReference type="CDD" id="cd12913">
    <property type="entry name" value="PDC1_MCP_like"/>
    <property type="match status" value="1"/>
</dbReference>
<dbReference type="Pfam" id="PF02743">
    <property type="entry name" value="dCache_1"/>
    <property type="match status" value="1"/>
</dbReference>
<protein>
    <submittedName>
        <fullName evidence="8">Diguanylate cyclase</fullName>
    </submittedName>
</protein>